<keyword evidence="4" id="KW-1185">Reference proteome</keyword>
<dbReference type="Proteomes" id="UP001595699">
    <property type="component" value="Unassembled WGS sequence"/>
</dbReference>
<gene>
    <name evidence="3" type="ORF">ACFOUW_14060</name>
</gene>
<keyword evidence="3" id="KW-0032">Aminotransferase</keyword>
<dbReference type="EMBL" id="JBHRZH010000012">
    <property type="protein sequence ID" value="MFC3761962.1"/>
    <property type="molecule type" value="Genomic_DNA"/>
</dbReference>
<keyword evidence="2" id="KW-0663">Pyridoxal phosphate</keyword>
<comment type="similarity">
    <text evidence="2">Belongs to the DegT/DnrJ/EryC1 family.</text>
</comment>
<dbReference type="GO" id="GO:0008483">
    <property type="term" value="F:transaminase activity"/>
    <property type="evidence" value="ECO:0007669"/>
    <property type="project" value="UniProtKB-KW"/>
</dbReference>
<evidence type="ECO:0000313" key="4">
    <source>
        <dbReference type="Proteomes" id="UP001595699"/>
    </source>
</evidence>
<sequence length="426" mass="45346">MTTDGQSDPGQPETLAINGGVKLRTTPFPSVDNADGRTIGAEEREAVLRVLDSGKLGSVVGTETKTFEREFAALYGVPYATSTTSGTASIHVAVGAVDPAPGDEIIVPPLTDFGTVIPVLRQNAIPVFADVDPVTGILDPASVRSLITERTRAIILVHLFGNPAPMEEFVAIAREHDLKLIEDCAQAFLTEPDQNGKYAGTYGDIGCFSFQQSKHITTGDGGMVITSDDVLGQRMKLFVDKAWPRETGERTNLFLGANYRMTELQAAVGRAQLTKLTDVVARRREGGQRLASELEQIAGIRSASPAGGTFWQFPVLIDPAASGGTNAEWAAALAGEGIPVAAGYLPRPLYDTPVLTDGQTYGGTGFPYEGVRKYELGLCPVAERLIGETLLVVAWNENYTKNDVDDIAAAFWKVGASFAGGNGERP</sequence>
<evidence type="ECO:0000256" key="1">
    <source>
        <dbReference type="ARBA" id="ARBA00001933"/>
    </source>
</evidence>
<evidence type="ECO:0000313" key="3">
    <source>
        <dbReference type="EMBL" id="MFC3761962.1"/>
    </source>
</evidence>
<dbReference type="CDD" id="cd00616">
    <property type="entry name" value="AHBA_syn"/>
    <property type="match status" value="1"/>
</dbReference>
<dbReference type="PIRSF" id="PIRSF000390">
    <property type="entry name" value="PLP_StrS"/>
    <property type="match status" value="1"/>
</dbReference>
<dbReference type="InterPro" id="IPR000653">
    <property type="entry name" value="DegT/StrS_aminotransferase"/>
</dbReference>
<dbReference type="PANTHER" id="PTHR30244">
    <property type="entry name" value="TRANSAMINASE"/>
    <property type="match status" value="1"/>
</dbReference>
<dbReference type="PANTHER" id="PTHR30244:SF34">
    <property type="entry name" value="DTDP-4-AMINO-4,6-DIDEOXYGALACTOSE TRANSAMINASE"/>
    <property type="match status" value="1"/>
</dbReference>
<dbReference type="InterPro" id="IPR015424">
    <property type="entry name" value="PyrdxlP-dep_Trfase"/>
</dbReference>
<evidence type="ECO:0000256" key="2">
    <source>
        <dbReference type="RuleBase" id="RU004508"/>
    </source>
</evidence>
<comment type="caution">
    <text evidence="3">The sequence shown here is derived from an EMBL/GenBank/DDBJ whole genome shotgun (WGS) entry which is preliminary data.</text>
</comment>
<reference evidence="4" key="1">
    <citation type="journal article" date="2019" name="Int. J. Syst. Evol. Microbiol.">
        <title>The Global Catalogue of Microorganisms (GCM) 10K type strain sequencing project: providing services to taxonomists for standard genome sequencing and annotation.</title>
        <authorList>
            <consortium name="The Broad Institute Genomics Platform"/>
            <consortium name="The Broad Institute Genome Sequencing Center for Infectious Disease"/>
            <person name="Wu L."/>
            <person name="Ma J."/>
        </authorList>
    </citation>
    <scope>NUCLEOTIDE SEQUENCE [LARGE SCALE GENOMIC DNA]</scope>
    <source>
        <strain evidence="4">CGMCC 4.7241</strain>
    </source>
</reference>
<comment type="cofactor">
    <cofactor evidence="1">
        <name>pyridoxal 5'-phosphate</name>
        <dbReference type="ChEBI" id="CHEBI:597326"/>
    </cofactor>
</comment>
<name>A0ABV7YAM9_9ACTN</name>
<accession>A0ABV7YAM9</accession>
<dbReference type="Pfam" id="PF01041">
    <property type="entry name" value="DegT_DnrJ_EryC1"/>
    <property type="match status" value="1"/>
</dbReference>
<organism evidence="3 4">
    <name type="scientific">Tenggerimyces flavus</name>
    <dbReference type="NCBI Taxonomy" id="1708749"/>
    <lineage>
        <taxon>Bacteria</taxon>
        <taxon>Bacillati</taxon>
        <taxon>Actinomycetota</taxon>
        <taxon>Actinomycetes</taxon>
        <taxon>Propionibacteriales</taxon>
        <taxon>Nocardioidaceae</taxon>
        <taxon>Tenggerimyces</taxon>
    </lineage>
</organism>
<proteinExistence type="inferred from homology"/>
<keyword evidence="3" id="KW-0808">Transferase</keyword>
<dbReference type="SUPFAM" id="SSF53383">
    <property type="entry name" value="PLP-dependent transferases"/>
    <property type="match status" value="1"/>
</dbReference>
<dbReference type="Gene3D" id="3.90.1150.10">
    <property type="entry name" value="Aspartate Aminotransferase, domain 1"/>
    <property type="match status" value="1"/>
</dbReference>
<dbReference type="RefSeq" id="WP_205120512.1">
    <property type="nucleotide sequence ID" value="NZ_JAFBCM010000001.1"/>
</dbReference>
<dbReference type="InterPro" id="IPR015422">
    <property type="entry name" value="PyrdxlP-dep_Trfase_small"/>
</dbReference>
<protein>
    <submittedName>
        <fullName evidence="3">DegT/DnrJ/EryC1/StrS family aminotransferase</fullName>
    </submittedName>
</protein>
<dbReference type="InterPro" id="IPR015421">
    <property type="entry name" value="PyrdxlP-dep_Trfase_major"/>
</dbReference>
<dbReference type="Gene3D" id="3.40.640.10">
    <property type="entry name" value="Type I PLP-dependent aspartate aminotransferase-like (Major domain)"/>
    <property type="match status" value="1"/>
</dbReference>